<evidence type="ECO:0000313" key="5">
    <source>
        <dbReference type="EMBL" id="PHV55853.1"/>
    </source>
</evidence>
<organism evidence="5 7">
    <name type="scientific">Streptococcus macedonicus</name>
    <name type="common">Streptococcus gallolyticus macedonicus</name>
    <dbReference type="NCBI Taxonomy" id="59310"/>
    <lineage>
        <taxon>Bacteria</taxon>
        <taxon>Bacillati</taxon>
        <taxon>Bacillota</taxon>
        <taxon>Bacilli</taxon>
        <taxon>Lactobacillales</taxon>
        <taxon>Streptococcaceae</taxon>
        <taxon>Streptococcus</taxon>
    </lineage>
</organism>
<evidence type="ECO:0000256" key="3">
    <source>
        <dbReference type="SAM" id="SignalP"/>
    </source>
</evidence>
<sequence length="262" mass="27095">MKKQQTLVMVAVTTAVLAGAGTITFADEVATNHSVNDVVLFSDDVVDDTIGDVVTPPSTDGNTGNETEPSVPNPPTNDEVGDTVDPDVPINPDTGGDTPEQPTEPTTPPSTDNGAGEDTSKPSEPEIGEDVTKPSEPSQPTTPNPPITEDAVNKDDQGNITVKPQVVAPNQTVVGTQNGQLLVQDASGNTRLAEASEFGGQKNENGTVSFKTADGKTVTLPETGESTLGVVVGLLIILAGFGLGFKDKLRALIDKIKAKSKK</sequence>
<feature type="region of interest" description="Disordered" evidence="1">
    <location>
        <begin position="51"/>
        <end position="154"/>
    </location>
</feature>
<evidence type="ECO:0000256" key="1">
    <source>
        <dbReference type="SAM" id="MobiDB-lite"/>
    </source>
</evidence>
<dbReference type="Proteomes" id="UP000222913">
    <property type="component" value="Unassembled WGS sequence"/>
</dbReference>
<evidence type="ECO:0000256" key="2">
    <source>
        <dbReference type="SAM" id="Phobius"/>
    </source>
</evidence>
<feature type="signal peptide" evidence="3">
    <location>
        <begin position="1"/>
        <end position="26"/>
    </location>
</feature>
<feature type="compositionally biased region" description="Polar residues" evidence="1">
    <location>
        <begin position="56"/>
        <end position="70"/>
    </location>
</feature>
<keyword evidence="2" id="KW-0812">Transmembrane</keyword>
<keyword evidence="2" id="KW-1133">Transmembrane helix</keyword>
<protein>
    <submittedName>
        <fullName evidence="5">Transposase</fullName>
    </submittedName>
</protein>
<keyword evidence="2" id="KW-0472">Membrane</keyword>
<dbReference type="EMBL" id="PEBN01000061">
    <property type="protein sequence ID" value="PHV55665.1"/>
    <property type="molecule type" value="Genomic_DNA"/>
</dbReference>
<accession>A0A2G3NQ61</accession>
<dbReference type="AlphaFoldDB" id="A0A2G3NQ61"/>
<feature type="chain" id="PRO_5013515952" evidence="3">
    <location>
        <begin position="27"/>
        <end position="262"/>
    </location>
</feature>
<comment type="caution">
    <text evidence="5">The sequence shown here is derived from an EMBL/GenBank/DDBJ whole genome shotgun (WGS) entry which is preliminary data.</text>
</comment>
<dbReference type="RefSeq" id="WP_099390783.1">
    <property type="nucleotide sequence ID" value="NZ_PEBM01000056.1"/>
</dbReference>
<dbReference type="Proteomes" id="UP000221763">
    <property type="component" value="Unassembled WGS sequence"/>
</dbReference>
<evidence type="ECO:0000313" key="7">
    <source>
        <dbReference type="Proteomes" id="UP000222913"/>
    </source>
</evidence>
<gene>
    <name evidence="4" type="ORF">CS009_10515</name>
    <name evidence="5" type="ORF">CS010_09420</name>
</gene>
<evidence type="ECO:0000313" key="6">
    <source>
        <dbReference type="Proteomes" id="UP000221763"/>
    </source>
</evidence>
<proteinExistence type="predicted"/>
<keyword evidence="3" id="KW-0732">Signal</keyword>
<reference evidence="6 7" key="1">
    <citation type="submission" date="2017-10" db="EMBL/GenBank/DDBJ databases">
        <title>Whole-genome sequence of three Streptococcus macedonicus strains isolated from Italian cheeses of the Veneto region.</title>
        <authorList>
            <person name="Treu L."/>
            <person name="De Diego-Diaz B."/>
            <person name="Papadimitriou K."/>
            <person name="Tsakalidou E."/>
            <person name="Corich V."/>
            <person name="Giacomini A."/>
        </authorList>
    </citation>
    <scope>NUCLEOTIDE SEQUENCE [LARGE SCALE GENOMIC DNA]</scope>
    <source>
        <strain evidence="4 6">19AS</strain>
        <strain evidence="5 7">27MV</strain>
    </source>
</reference>
<dbReference type="EMBL" id="PEBM01000056">
    <property type="protein sequence ID" value="PHV55853.1"/>
    <property type="molecule type" value="Genomic_DNA"/>
</dbReference>
<feature type="transmembrane region" description="Helical" evidence="2">
    <location>
        <begin position="226"/>
        <end position="245"/>
    </location>
</feature>
<name>A0A2G3NQ61_STRMC</name>
<evidence type="ECO:0000313" key="4">
    <source>
        <dbReference type="EMBL" id="PHV55665.1"/>
    </source>
</evidence>